<feature type="compositionally biased region" description="Low complexity" evidence="7">
    <location>
        <begin position="63"/>
        <end position="73"/>
    </location>
</feature>
<protein>
    <submittedName>
        <fullName evidence="8">U4/U6.U5 tri-snRNP-associated protein 1</fullName>
    </submittedName>
</protein>
<feature type="coiled-coil region" evidence="6">
    <location>
        <begin position="129"/>
        <end position="194"/>
    </location>
</feature>
<evidence type="ECO:0000313" key="8">
    <source>
        <dbReference type="EMBL" id="ADY41619.1"/>
    </source>
</evidence>
<keyword evidence="6" id="KW-0175">Coiled coil</keyword>
<dbReference type="GO" id="GO:0046540">
    <property type="term" value="C:U4/U6 x U5 tri-snRNP complex"/>
    <property type="evidence" value="ECO:0007669"/>
    <property type="project" value="InterPro"/>
</dbReference>
<keyword evidence="4" id="KW-0508">mRNA splicing</keyword>
<dbReference type="InterPro" id="IPR045347">
    <property type="entry name" value="HIND"/>
</dbReference>
<dbReference type="EMBL" id="JI166216">
    <property type="protein sequence ID" value="ADY41619.1"/>
    <property type="molecule type" value="mRNA"/>
</dbReference>
<comment type="subcellular location">
    <subcellularLocation>
        <location evidence="1">Nucleus</location>
    </subcellularLocation>
</comment>
<dbReference type="PANTHER" id="PTHR14152:SF5">
    <property type="entry name" value="U4_U6.U5 TRI-SNRNP-ASSOCIATED PROTEIN 1"/>
    <property type="match status" value="1"/>
</dbReference>
<organism evidence="8">
    <name type="scientific">Ascaris suum</name>
    <name type="common">Pig roundworm</name>
    <name type="synonym">Ascaris lumbricoides</name>
    <dbReference type="NCBI Taxonomy" id="6253"/>
    <lineage>
        <taxon>Eukaryota</taxon>
        <taxon>Metazoa</taxon>
        <taxon>Ecdysozoa</taxon>
        <taxon>Nematoda</taxon>
        <taxon>Chromadorea</taxon>
        <taxon>Rhabditida</taxon>
        <taxon>Spirurina</taxon>
        <taxon>Ascaridomorpha</taxon>
        <taxon>Ascaridoidea</taxon>
        <taxon>Ascarididae</taxon>
        <taxon>Ascaris</taxon>
    </lineage>
</organism>
<evidence type="ECO:0000256" key="7">
    <source>
        <dbReference type="SAM" id="MobiDB-lite"/>
    </source>
</evidence>
<evidence type="ECO:0000256" key="2">
    <source>
        <dbReference type="ARBA" id="ARBA00006076"/>
    </source>
</evidence>
<dbReference type="PANTHER" id="PTHR14152">
    <property type="entry name" value="SQUAMOUS CELL CARCINOMA ANTIGEN RECOGNISED BY CYTOTOXIC T LYMPHOCYTES"/>
    <property type="match status" value="1"/>
</dbReference>
<dbReference type="AlphaFoldDB" id="F1KUR5"/>
<name>F1KUR5_ASCSU</name>
<keyword evidence="3" id="KW-0507">mRNA processing</keyword>
<feature type="compositionally biased region" description="Basic residues" evidence="7">
    <location>
        <begin position="370"/>
        <end position="387"/>
    </location>
</feature>
<feature type="region of interest" description="Disordered" evidence="7">
    <location>
        <begin position="626"/>
        <end position="663"/>
    </location>
</feature>
<dbReference type="GO" id="GO:0000481">
    <property type="term" value="P:maturation of 5S rRNA"/>
    <property type="evidence" value="ECO:0007669"/>
    <property type="project" value="TreeGrafter"/>
</dbReference>
<dbReference type="Pfam" id="PF03343">
    <property type="entry name" value="SART-1"/>
    <property type="match status" value="1"/>
</dbReference>
<feature type="compositionally biased region" description="Basic and acidic residues" evidence="7">
    <location>
        <begin position="17"/>
        <end position="28"/>
    </location>
</feature>
<dbReference type="Pfam" id="PF19252">
    <property type="entry name" value="HIND"/>
    <property type="match status" value="1"/>
</dbReference>
<feature type="region of interest" description="Disordered" evidence="7">
    <location>
        <begin position="1"/>
        <end position="105"/>
    </location>
</feature>
<keyword evidence="5" id="KW-0539">Nucleus</keyword>
<comment type="similarity">
    <text evidence="2">Belongs to the SNU66/SART1 family.</text>
</comment>
<dbReference type="GO" id="GO:0045292">
    <property type="term" value="P:mRNA cis splicing, via spliceosome"/>
    <property type="evidence" value="ECO:0007669"/>
    <property type="project" value="TreeGrafter"/>
</dbReference>
<feature type="compositionally biased region" description="Polar residues" evidence="7">
    <location>
        <begin position="631"/>
        <end position="652"/>
    </location>
</feature>
<feature type="compositionally biased region" description="Polar residues" evidence="7">
    <location>
        <begin position="414"/>
        <end position="431"/>
    </location>
</feature>
<dbReference type="InterPro" id="IPR005011">
    <property type="entry name" value="SNU66/SART1"/>
</dbReference>
<evidence type="ECO:0000256" key="6">
    <source>
        <dbReference type="SAM" id="Coils"/>
    </source>
</evidence>
<accession>F1KUR5</accession>
<feature type="compositionally biased region" description="Basic and acidic residues" evidence="7">
    <location>
        <begin position="91"/>
        <end position="105"/>
    </location>
</feature>
<proteinExistence type="evidence at transcript level"/>
<reference evidence="8" key="1">
    <citation type="journal article" date="2011" name="Genome Res.">
        <title>Deep small RNA sequencing from the nematode Ascaris reveals conservation, functional diversification, and novel developmental profiles.</title>
        <authorList>
            <person name="Wang J."/>
            <person name="Czech B."/>
            <person name="Crunk A."/>
            <person name="Wallace A."/>
            <person name="Mitreva M."/>
            <person name="Hannon G.J."/>
            <person name="Davis R.E."/>
        </authorList>
    </citation>
    <scope>NUCLEOTIDE SEQUENCE</scope>
</reference>
<evidence type="ECO:0000256" key="4">
    <source>
        <dbReference type="ARBA" id="ARBA00023187"/>
    </source>
</evidence>
<feature type="region of interest" description="Disordered" evidence="7">
    <location>
        <begin position="367"/>
        <end position="438"/>
    </location>
</feature>
<evidence type="ECO:0000256" key="1">
    <source>
        <dbReference type="ARBA" id="ARBA00004123"/>
    </source>
</evidence>
<evidence type="ECO:0000256" key="3">
    <source>
        <dbReference type="ARBA" id="ARBA00022664"/>
    </source>
</evidence>
<evidence type="ECO:0000256" key="5">
    <source>
        <dbReference type="ARBA" id="ARBA00023242"/>
    </source>
</evidence>
<sequence length="845" mass="96545">MGRDREASSRHKRKRKAERDYSSDELKERKRRSNSDSPDTKSHRKQEKSRRVERESTESPLPAANNEESISIEETNKLRASLGLAPLEVDDAPKVKESDNGEPGEKVIVEDGMEFVHKAPQHIGDKKRAEEVKEKLQTMREKRRIYEKVLRAKGLAESDSDEDTAEWVRKNRELEEERKRAEERAKLLDDMDAEFGIDSIIEDDRKRKVENQKRREGKQKSGLGGVIVGHAKEDFLEGGETVLVLEDRGVLDEGDEVLVNPNLIENKKYQKNAELRRKKDPYQPYADEVDEIGLPKAKGLLSKYDEEVNGEERQTFRLDESGEVDVEKERQEMEVRRNLFMANKRLESLETQKYKVASEFFTEEEMISFRRPKSKKDGKKLRKRKEKVLKADDLIPEESNGDIAKERSAKLATRQPQQFKSALKKTTSSEPQADGDRLKSALKVKLEEGELEEADTKKVRWQVADTSGVVDLQLLNKLVEKEDEDESDDEDLVGGVDLTGVVIEDDAEEELSLQLEKARKIRQAEVKKEEPEVDAAAKVHEMLAEHAIKEEPMDEAKTNEHGVVIDSTMEYCRNLGEIPTYGLAGNRKDAVDVSELREVRRVEVSDEEDLDVDDVIRKWRQKGRKRQQKGTWMQATTSASADFGSTSRNRSASEGDVASDDEPYNVLGEERDVTKGMAAMLKLAAEKGYLDSGKTRKVNGPSLKHLENKRFSQIEVGKYDIEEKYTKKLERMGTTGTGPVRPFPEKNDYKPDIRITYIDERGREMESKDAFRVLSWKFHGKGPGKKQIEKRQAKQEKKELMKKMNSMDTPLGTLQKQLKKQEALQAPYIILSGSGRDTGAPLKKD</sequence>